<sequence length="141" mass="16115">MLSHYDQARTAAEAQLVRDLTTSLNGEYHAITCYEKLAALAPTEEIKKKIMEIRQDEIRHFQHFAHVYTCLTGCLPAPKLSEACASEYRAGVLASFKDEQNTVDYYLKVSGQVYDTYVKELFRRAAADEQNHAVWFLSFLS</sequence>
<evidence type="ECO:0000313" key="2">
    <source>
        <dbReference type="Proteomes" id="UP000076967"/>
    </source>
</evidence>
<dbReference type="Gene3D" id="1.20.5.420">
    <property type="entry name" value="Immunoglobulin FC, subunit C"/>
    <property type="match status" value="1"/>
</dbReference>
<comment type="caution">
    <text evidence="1">The sequence shown here is derived from an EMBL/GenBank/DDBJ whole genome shotgun (WGS) entry which is preliminary data.</text>
</comment>
<dbReference type="STRING" id="494026.PGLA_10280"/>
<name>A0A162Q3S0_9BACL</name>
<proteinExistence type="predicted"/>
<protein>
    <submittedName>
        <fullName evidence="1">Rubrerythrin family protein</fullName>
    </submittedName>
</protein>
<dbReference type="Proteomes" id="UP000076967">
    <property type="component" value="Unassembled WGS sequence"/>
</dbReference>
<reference evidence="1 2" key="1">
    <citation type="submission" date="2016-03" db="EMBL/GenBank/DDBJ databases">
        <title>Draft genome sequence of Paenibacillus glacialis DSM 22343.</title>
        <authorList>
            <person name="Shin S.-K."/>
            <person name="Yi H."/>
        </authorList>
    </citation>
    <scope>NUCLEOTIDE SEQUENCE [LARGE SCALE GENOMIC DNA]</scope>
    <source>
        <strain evidence="1 2">DSM 22343</strain>
    </source>
</reference>
<organism evidence="1 2">
    <name type="scientific">Paenibacillus glacialis</name>
    <dbReference type="NCBI Taxonomy" id="494026"/>
    <lineage>
        <taxon>Bacteria</taxon>
        <taxon>Bacillati</taxon>
        <taxon>Bacillota</taxon>
        <taxon>Bacilli</taxon>
        <taxon>Bacillales</taxon>
        <taxon>Paenibacillaceae</taxon>
        <taxon>Paenibacillus</taxon>
    </lineage>
</organism>
<accession>A0A162Q3S0</accession>
<dbReference type="InterPro" id="IPR009078">
    <property type="entry name" value="Ferritin-like_SF"/>
</dbReference>
<keyword evidence="2" id="KW-1185">Reference proteome</keyword>
<dbReference type="AlphaFoldDB" id="A0A162Q3S0"/>
<dbReference type="EMBL" id="LVJH01000017">
    <property type="protein sequence ID" value="OAB42840.1"/>
    <property type="molecule type" value="Genomic_DNA"/>
</dbReference>
<evidence type="ECO:0000313" key="1">
    <source>
        <dbReference type="EMBL" id="OAB42840.1"/>
    </source>
</evidence>
<dbReference type="SUPFAM" id="SSF47240">
    <property type="entry name" value="Ferritin-like"/>
    <property type="match status" value="1"/>
</dbReference>
<dbReference type="CDD" id="cd00657">
    <property type="entry name" value="Ferritin_like"/>
    <property type="match status" value="1"/>
</dbReference>
<dbReference type="Gene3D" id="6.10.140.1960">
    <property type="match status" value="1"/>
</dbReference>
<dbReference type="RefSeq" id="WP_068532222.1">
    <property type="nucleotide sequence ID" value="NZ_LVJH01000017.1"/>
</dbReference>
<dbReference type="OrthoDB" id="573482at2"/>
<gene>
    <name evidence="1" type="ORF">PGLA_10280</name>
</gene>